<feature type="domain" description="AB hydrolase-1" evidence="1">
    <location>
        <begin position="48"/>
        <end position="151"/>
    </location>
</feature>
<dbReference type="Proteomes" id="UP001158598">
    <property type="component" value="Chromosome"/>
</dbReference>
<dbReference type="PRINTS" id="PR00111">
    <property type="entry name" value="ABHYDROLASE"/>
</dbReference>
<dbReference type="InterPro" id="IPR029058">
    <property type="entry name" value="AB_hydrolase_fold"/>
</dbReference>
<keyword evidence="2" id="KW-0378">Hydrolase</keyword>
<proteinExistence type="predicted"/>
<dbReference type="Pfam" id="PF00561">
    <property type="entry name" value="Abhydrolase_1"/>
    <property type="match status" value="1"/>
</dbReference>
<evidence type="ECO:0000259" key="1">
    <source>
        <dbReference type="Pfam" id="PF00561"/>
    </source>
</evidence>
<dbReference type="Gene3D" id="3.40.50.1820">
    <property type="entry name" value="alpha/beta hydrolase"/>
    <property type="match status" value="2"/>
</dbReference>
<dbReference type="PANTHER" id="PTHR43798">
    <property type="entry name" value="MONOACYLGLYCEROL LIPASE"/>
    <property type="match status" value="1"/>
</dbReference>
<accession>A0AA35UMS8</accession>
<dbReference type="GO" id="GO:0016787">
    <property type="term" value="F:hydrolase activity"/>
    <property type="evidence" value="ECO:0007669"/>
    <property type="project" value="UniProtKB-KW"/>
</dbReference>
<evidence type="ECO:0000313" key="3">
    <source>
        <dbReference type="Proteomes" id="UP001158598"/>
    </source>
</evidence>
<dbReference type="AlphaFoldDB" id="A0AA35UMS8"/>
<dbReference type="SUPFAM" id="SSF53474">
    <property type="entry name" value="alpha/beta-Hydrolases"/>
    <property type="match status" value="1"/>
</dbReference>
<sequence length="307" mass="33199">MLKIPPSKGVTVLLAALLTGCASLPHSITEKINDRRTEFALTRRDTVPVVFENGLGGRMELWEKVIADISTDTTTFAYNRPGYGDSDPVSTPRDGLHIVDELRVLLRSKGMNPPYVLVGHSLGGLYMQLFARRYPDEVSALILVDSTHPKQFEGEGSLDKLPFLIRGLLGILVTGTAREELDLLPQTGGQVLGFPPLSNKPVFVLSASEPMKEKSPLADDANAKRKDIARLYPGSKQIWVDSGHVIPLEKPEAVISAIREAMRASRQSSNAGITSISARPASIHSHIAGWPSTVLTYSAATGPASSR</sequence>
<dbReference type="GO" id="GO:0016020">
    <property type="term" value="C:membrane"/>
    <property type="evidence" value="ECO:0007669"/>
    <property type="project" value="TreeGrafter"/>
</dbReference>
<dbReference type="PANTHER" id="PTHR43798:SF33">
    <property type="entry name" value="HYDROLASE, PUTATIVE (AFU_ORTHOLOGUE AFUA_2G14860)-RELATED"/>
    <property type="match status" value="1"/>
</dbReference>
<protein>
    <submittedName>
        <fullName evidence="2">Alpha/beta hydrolase</fullName>
    </submittedName>
</protein>
<dbReference type="InterPro" id="IPR000073">
    <property type="entry name" value="AB_hydrolase_1"/>
</dbReference>
<gene>
    <name evidence="2" type="ORF">MCNOR_0308</name>
</gene>
<name>A0AA35UMS8_METCP</name>
<evidence type="ECO:0000313" key="2">
    <source>
        <dbReference type="EMBL" id="CAI8732513.1"/>
    </source>
</evidence>
<dbReference type="EMBL" id="OX458332">
    <property type="protein sequence ID" value="CAI8732513.1"/>
    <property type="molecule type" value="Genomic_DNA"/>
</dbReference>
<reference evidence="2" key="1">
    <citation type="submission" date="2023-03" db="EMBL/GenBank/DDBJ databases">
        <authorList>
            <person name="Pearce D."/>
        </authorList>
    </citation>
    <scope>NUCLEOTIDE SEQUENCE</scope>
    <source>
        <strain evidence="2">Mc</strain>
    </source>
</reference>
<dbReference type="InterPro" id="IPR050266">
    <property type="entry name" value="AB_hydrolase_sf"/>
</dbReference>
<organism evidence="2 3">
    <name type="scientific">Methylococcus capsulatus</name>
    <dbReference type="NCBI Taxonomy" id="414"/>
    <lineage>
        <taxon>Bacteria</taxon>
        <taxon>Pseudomonadati</taxon>
        <taxon>Pseudomonadota</taxon>
        <taxon>Gammaproteobacteria</taxon>
        <taxon>Methylococcales</taxon>
        <taxon>Methylococcaceae</taxon>
        <taxon>Methylococcus</taxon>
    </lineage>
</organism>